<evidence type="ECO:0000313" key="2">
    <source>
        <dbReference type="Proteomes" id="UP000657385"/>
    </source>
</evidence>
<organism evidence="1 2">
    <name type="scientific">Streptacidiphilus fuscans</name>
    <dbReference type="NCBI Taxonomy" id="2789292"/>
    <lineage>
        <taxon>Bacteria</taxon>
        <taxon>Bacillati</taxon>
        <taxon>Actinomycetota</taxon>
        <taxon>Actinomycetes</taxon>
        <taxon>Kitasatosporales</taxon>
        <taxon>Streptomycetaceae</taxon>
        <taxon>Streptacidiphilus</taxon>
    </lineage>
</organism>
<gene>
    <name evidence="1" type="ORF">I2501_25030</name>
</gene>
<dbReference type="Gene3D" id="3.20.20.80">
    <property type="entry name" value="Glycosidases"/>
    <property type="match status" value="1"/>
</dbReference>
<evidence type="ECO:0000313" key="1">
    <source>
        <dbReference type="EMBL" id="MBF9071287.1"/>
    </source>
</evidence>
<dbReference type="InterPro" id="IPR017853">
    <property type="entry name" value="GH"/>
</dbReference>
<proteinExistence type="predicted"/>
<comment type="caution">
    <text evidence="1">The sequence shown here is derived from an EMBL/GenBank/DDBJ whole genome shotgun (WGS) entry which is preliminary data.</text>
</comment>
<keyword evidence="2" id="KW-1185">Reference proteome</keyword>
<dbReference type="SUPFAM" id="SSF51445">
    <property type="entry name" value="(Trans)glycosidases"/>
    <property type="match status" value="1"/>
</dbReference>
<reference evidence="1" key="1">
    <citation type="submission" date="2020-11" db="EMBL/GenBank/DDBJ databases">
        <title>Isolation and identification of active actinomycetes.</title>
        <authorList>
            <person name="Yu B."/>
        </authorList>
    </citation>
    <scope>NUCLEOTIDE SEQUENCE</scope>
    <source>
        <strain evidence="1">NEAU-YB345</strain>
    </source>
</reference>
<name>A0A931B880_9ACTN</name>
<accession>A0A931B880</accession>
<dbReference type="EMBL" id="JADPRT010000011">
    <property type="protein sequence ID" value="MBF9071287.1"/>
    <property type="molecule type" value="Genomic_DNA"/>
</dbReference>
<dbReference type="PANTHER" id="PTHR12631">
    <property type="entry name" value="ALPHA-L-IDURONIDASE"/>
    <property type="match status" value="1"/>
</dbReference>
<sequence length="430" mass="45972">MRPRPRHWAAVLAVVVALGCLVALLHTGTGGGQPAWPPGTSDLTPDWGFTHTQYSADDGDASAEAAVRREVGAVPPAQDQALMGWGADNPEPSPGVYDFSRLDARIALITGSGGRPVITLCCAPDWMKGGQAGRTDWNQLETAPSPAHFADFAALAATVARRYPQVHDFLVWNEFKGFFDNTTGGWDAASYTALYNDVYRALKAVRPDILVGGPYLPVDSYPTGTATYPSTVSGPWGTVDERAVDAFRYWLAHNAGADFVVVDGSSLPKDGGSGVDAFAATAKFSAVTRWVHSLTPLPVWWSEWYVEPPDSGWTEPHRDAVLAAGMMALAQGGVAAAFYWNPETPSGPCPGCLWDRSGQALPPLTLLQGFARWFPPRTQAVPLATGNPDVLALAQPAEGVAVNTADRPVSVVLDGRTRTLGPYQVLWFSR</sequence>
<dbReference type="InterPro" id="IPR051923">
    <property type="entry name" value="Glycosyl_Hydrolase_39"/>
</dbReference>
<protein>
    <submittedName>
        <fullName evidence="1">Xylan 1,4-beta-xylosidase</fullName>
    </submittedName>
</protein>
<dbReference type="PANTHER" id="PTHR12631:SF10">
    <property type="entry name" value="BETA-XYLOSIDASE-LIKE PROTEIN-RELATED"/>
    <property type="match status" value="1"/>
</dbReference>
<dbReference type="GO" id="GO:0004553">
    <property type="term" value="F:hydrolase activity, hydrolyzing O-glycosyl compounds"/>
    <property type="evidence" value="ECO:0007669"/>
    <property type="project" value="TreeGrafter"/>
</dbReference>
<dbReference type="Proteomes" id="UP000657385">
    <property type="component" value="Unassembled WGS sequence"/>
</dbReference>
<dbReference type="AlphaFoldDB" id="A0A931B880"/>
<dbReference type="PROSITE" id="PS51257">
    <property type="entry name" value="PROKAR_LIPOPROTEIN"/>
    <property type="match status" value="1"/>
</dbReference>